<comment type="caution">
    <text evidence="2">The sequence shown here is derived from an EMBL/GenBank/DDBJ whole genome shotgun (WGS) entry which is preliminary data.</text>
</comment>
<proteinExistence type="predicted"/>
<protein>
    <recommendedName>
        <fullName evidence="1">MvdD-like pre-ATP grasp domain-containing protein</fullName>
    </recommendedName>
</protein>
<evidence type="ECO:0000313" key="3">
    <source>
        <dbReference type="Proteomes" id="UP000175971"/>
    </source>
</evidence>
<dbReference type="GO" id="GO:0018169">
    <property type="term" value="F:ribosomal S6-glutamic acid ligase activity"/>
    <property type="evidence" value="ECO:0007669"/>
    <property type="project" value="TreeGrafter"/>
</dbReference>
<reference evidence="2 3" key="1">
    <citation type="journal article" date="2016" name="Front. Microbiol.">
        <title>Comparative Genomics Analysis of Streptomyces Species Reveals Their Adaptation to the Marine Environment and Their Diversity at the Genomic Level.</title>
        <authorList>
            <person name="Tian X."/>
            <person name="Zhang Z."/>
            <person name="Yang T."/>
            <person name="Chen M."/>
            <person name="Li J."/>
            <person name="Chen F."/>
            <person name="Yang J."/>
            <person name="Li W."/>
            <person name="Zhang B."/>
            <person name="Zhang Z."/>
            <person name="Wu J."/>
            <person name="Zhang C."/>
            <person name="Long L."/>
            <person name="Xiao J."/>
        </authorList>
    </citation>
    <scope>NUCLEOTIDE SEQUENCE [LARGE SCALE GENOMIC DNA]</scope>
    <source>
        <strain evidence="2 3">SCSIO M10372</strain>
    </source>
</reference>
<dbReference type="SUPFAM" id="SSF56059">
    <property type="entry name" value="Glutathione synthetase ATP-binding domain-like"/>
    <property type="match status" value="1"/>
</dbReference>
<evidence type="ECO:0000313" key="2">
    <source>
        <dbReference type="EMBL" id="OEV20540.1"/>
    </source>
</evidence>
<dbReference type="PATRIC" id="fig|518642.7.peg.9055"/>
<dbReference type="EMBL" id="LJGZ01000021">
    <property type="protein sequence ID" value="OEV20540.1"/>
    <property type="molecule type" value="Genomic_DNA"/>
</dbReference>
<organism evidence="2 3">
    <name type="scientific">Streptomyces nanshensis</name>
    <dbReference type="NCBI Taxonomy" id="518642"/>
    <lineage>
        <taxon>Bacteria</taxon>
        <taxon>Bacillati</taxon>
        <taxon>Actinomycetota</taxon>
        <taxon>Actinomycetes</taxon>
        <taxon>Kitasatosporales</taxon>
        <taxon>Streptomycetaceae</taxon>
        <taxon>Streptomyces</taxon>
    </lineage>
</organism>
<sequence length="333" mass="36382">MAPSPGQSTRGTKTPRVLVITYALDPTADYVLRELTDRGVPFWRTDLADFPGRSTLTAELRTEGRWGGRMGDELRGVDLSEVRSVWWRKPTSYSFPDTMSEPERRFAASQAKGAVPGVLGSLPGVLWVNRPERNADCTKPVQLAVAARAGLRVPETLITNDPAAVAPFAARCGGHIVTKVFGSIVHTEGGKRGQLYTRRVPPDQYNNPRIGLTAHLFQREITAKAYEIRVTAVAGKLFPVAIHAPDGPARLDWRRNSSSLTHTPVDLPHDVIRGIHTMLGGLGLVYAALDLIVDSDGTHYLIDVNPGGQWAWIDLTRESITLALADLLEKGTL</sequence>
<accession>A0A1E7LWC6</accession>
<evidence type="ECO:0000259" key="1">
    <source>
        <dbReference type="Pfam" id="PF21068"/>
    </source>
</evidence>
<feature type="domain" description="MvdD-like pre-ATP grasp" evidence="1">
    <location>
        <begin position="17"/>
        <end position="132"/>
    </location>
</feature>
<dbReference type="Pfam" id="PF21068">
    <property type="entry name" value="ATPgraspMvdD"/>
    <property type="match status" value="1"/>
</dbReference>
<dbReference type="AlphaFoldDB" id="A0A1E7LWC6"/>
<dbReference type="GO" id="GO:0009432">
    <property type="term" value="P:SOS response"/>
    <property type="evidence" value="ECO:0007669"/>
    <property type="project" value="TreeGrafter"/>
</dbReference>
<dbReference type="InterPro" id="IPR048936">
    <property type="entry name" value="MvdD-like_ATPgrasp"/>
</dbReference>
<dbReference type="PANTHER" id="PTHR21621:SF0">
    <property type="entry name" value="BETA-CITRYLGLUTAMATE SYNTHASE B-RELATED"/>
    <property type="match status" value="1"/>
</dbReference>
<gene>
    <name evidence="2" type="ORF">AN221_09750</name>
</gene>
<keyword evidence="3" id="KW-1185">Reference proteome</keyword>
<name>A0A1E7LWC6_9ACTN</name>
<dbReference type="PANTHER" id="PTHR21621">
    <property type="entry name" value="RIBOSOMAL PROTEIN S6 MODIFICATION PROTEIN"/>
    <property type="match status" value="1"/>
</dbReference>
<dbReference type="Proteomes" id="UP000175971">
    <property type="component" value="Unassembled WGS sequence"/>
</dbReference>
<dbReference type="Gene3D" id="3.30.470.20">
    <property type="entry name" value="ATP-grasp fold, B domain"/>
    <property type="match status" value="1"/>
</dbReference>
<dbReference type="GO" id="GO:0005737">
    <property type="term" value="C:cytoplasm"/>
    <property type="evidence" value="ECO:0007669"/>
    <property type="project" value="TreeGrafter"/>
</dbReference>